<dbReference type="EMBL" id="AC161749">
    <property type="protein sequence ID" value="ABN08910.1"/>
    <property type="molecule type" value="Genomic_DNA"/>
</dbReference>
<reference evidence="2" key="2">
    <citation type="submission" date="2007-03" db="EMBL/GenBank/DDBJ databases">
        <authorList>
            <consortium name="The International Medicago Genome Annotation Group"/>
        </authorList>
    </citation>
    <scope>NUCLEOTIDE SEQUENCE</scope>
</reference>
<feature type="coiled-coil region" evidence="1">
    <location>
        <begin position="24"/>
        <end position="58"/>
    </location>
</feature>
<dbReference type="EMBL" id="AC150776">
    <property type="protein sequence ID" value="ABD32887.1"/>
    <property type="molecule type" value="Genomic_DNA"/>
</dbReference>
<name>Q2HTA5_MEDTR</name>
<reference evidence="2" key="1">
    <citation type="submission" date="2005-01" db="EMBL/GenBank/DDBJ databases">
        <authorList>
            <person name="Town C.D."/>
        </authorList>
    </citation>
    <scope>NUCLEOTIDE SEQUENCE</scope>
</reference>
<protein>
    <submittedName>
        <fullName evidence="2">Uncharacterized protein</fullName>
    </submittedName>
</protein>
<accession>Q2HTA5</accession>
<gene>
    <name evidence="2" type="ORF">MtrDRAFT_AC150776g1v2</name>
    <name evidence="3" type="ORF">MtrDRAFT_AC161749g4v2</name>
</gene>
<evidence type="ECO:0000313" key="2">
    <source>
        <dbReference type="EMBL" id="ABD32887.1"/>
    </source>
</evidence>
<organism evidence="2">
    <name type="scientific">Medicago truncatula</name>
    <name type="common">Barrel medic</name>
    <name type="synonym">Medicago tribuloides</name>
    <dbReference type="NCBI Taxonomy" id="3880"/>
    <lineage>
        <taxon>Eukaryota</taxon>
        <taxon>Viridiplantae</taxon>
        <taxon>Streptophyta</taxon>
        <taxon>Embryophyta</taxon>
        <taxon>Tracheophyta</taxon>
        <taxon>Spermatophyta</taxon>
        <taxon>Magnoliopsida</taxon>
        <taxon>eudicotyledons</taxon>
        <taxon>Gunneridae</taxon>
        <taxon>Pentapetalae</taxon>
        <taxon>rosids</taxon>
        <taxon>fabids</taxon>
        <taxon>Fabales</taxon>
        <taxon>Fabaceae</taxon>
        <taxon>Papilionoideae</taxon>
        <taxon>50 kb inversion clade</taxon>
        <taxon>NPAAA clade</taxon>
        <taxon>Hologalegina</taxon>
        <taxon>IRL clade</taxon>
        <taxon>Trifolieae</taxon>
        <taxon>Medicago</taxon>
    </lineage>
</organism>
<proteinExistence type="predicted"/>
<evidence type="ECO:0000313" key="3">
    <source>
        <dbReference type="EMBL" id="ABN08910.1"/>
    </source>
</evidence>
<dbReference type="AlphaFoldDB" id="Q2HTA5"/>
<sequence>MEWVSNVWNVLVGNQRETPAMKCKRMVTNVSKELLRNLDQLEKEVEKIEKDISMWLQTKNSVYKANIKVVQSGV</sequence>
<keyword evidence="1" id="KW-0175">Coiled coil</keyword>
<evidence type="ECO:0000256" key="1">
    <source>
        <dbReference type="SAM" id="Coils"/>
    </source>
</evidence>